<dbReference type="Proteomes" id="UP000324800">
    <property type="component" value="Unassembled WGS sequence"/>
</dbReference>
<dbReference type="AlphaFoldDB" id="A0A5J4X8T8"/>
<protein>
    <submittedName>
        <fullName evidence="1">Uncharacterized protein</fullName>
    </submittedName>
</protein>
<evidence type="ECO:0000313" key="2">
    <source>
        <dbReference type="Proteomes" id="UP000324800"/>
    </source>
</evidence>
<gene>
    <name evidence="1" type="ORF">EZS28_001271</name>
</gene>
<evidence type="ECO:0000313" key="1">
    <source>
        <dbReference type="EMBL" id="KAA6403206.1"/>
    </source>
</evidence>
<organism evidence="1 2">
    <name type="scientific">Streblomastix strix</name>
    <dbReference type="NCBI Taxonomy" id="222440"/>
    <lineage>
        <taxon>Eukaryota</taxon>
        <taxon>Metamonada</taxon>
        <taxon>Preaxostyla</taxon>
        <taxon>Oxymonadida</taxon>
        <taxon>Streblomastigidae</taxon>
        <taxon>Streblomastix</taxon>
    </lineage>
</organism>
<accession>A0A5J4X8T8</accession>
<proteinExistence type="predicted"/>
<dbReference type="EMBL" id="SNRW01000127">
    <property type="protein sequence ID" value="KAA6403206.1"/>
    <property type="molecule type" value="Genomic_DNA"/>
</dbReference>
<sequence length="75" mass="8813">MKKNIILCCRYFAQFFVRYFGTVDFGIWNICEVLLSRINQQKLLPELKGQRPHKGSGFYETLESTNLDVLPEKKV</sequence>
<comment type="caution">
    <text evidence="1">The sequence shown here is derived from an EMBL/GenBank/DDBJ whole genome shotgun (WGS) entry which is preliminary data.</text>
</comment>
<reference evidence="1 2" key="1">
    <citation type="submission" date="2019-03" db="EMBL/GenBank/DDBJ databases">
        <title>Single cell metagenomics reveals metabolic interactions within the superorganism composed of flagellate Streblomastix strix and complex community of Bacteroidetes bacteria on its surface.</title>
        <authorList>
            <person name="Treitli S.C."/>
            <person name="Kolisko M."/>
            <person name="Husnik F."/>
            <person name="Keeling P."/>
            <person name="Hampl V."/>
        </authorList>
    </citation>
    <scope>NUCLEOTIDE SEQUENCE [LARGE SCALE GENOMIC DNA]</scope>
    <source>
        <strain evidence="1">ST1C</strain>
    </source>
</reference>
<name>A0A5J4X8T8_9EUKA</name>